<reference evidence="1 2" key="1">
    <citation type="submission" date="2021-06" db="EMBL/GenBank/DDBJ databases">
        <title>Caerostris extrusa draft genome.</title>
        <authorList>
            <person name="Kono N."/>
            <person name="Arakawa K."/>
        </authorList>
    </citation>
    <scope>NUCLEOTIDE SEQUENCE [LARGE SCALE GENOMIC DNA]</scope>
</reference>
<accession>A0AAV4S8Q6</accession>
<gene>
    <name evidence="1" type="ORF">CEXT_217711</name>
</gene>
<proteinExistence type="predicted"/>
<evidence type="ECO:0000313" key="1">
    <source>
        <dbReference type="EMBL" id="GIY29006.1"/>
    </source>
</evidence>
<dbReference type="EMBL" id="BPLR01009012">
    <property type="protein sequence ID" value="GIY29006.1"/>
    <property type="molecule type" value="Genomic_DNA"/>
</dbReference>
<protein>
    <submittedName>
        <fullName evidence="1">Uncharacterized protein</fullName>
    </submittedName>
</protein>
<comment type="caution">
    <text evidence="1">The sequence shown here is derived from an EMBL/GenBank/DDBJ whole genome shotgun (WGS) entry which is preliminary data.</text>
</comment>
<sequence length="72" mass="8166">MLDAGRLVTAGLNRVPSNVFLPYDRKVAALPKERRSKGVLSFPLCRHLNLTQGFPSTWRWDHSVKNSDRMTG</sequence>
<dbReference type="Proteomes" id="UP001054945">
    <property type="component" value="Unassembled WGS sequence"/>
</dbReference>
<keyword evidence="2" id="KW-1185">Reference proteome</keyword>
<name>A0AAV4S8Q6_CAEEX</name>
<organism evidence="1 2">
    <name type="scientific">Caerostris extrusa</name>
    <name type="common">Bark spider</name>
    <name type="synonym">Caerostris bankana</name>
    <dbReference type="NCBI Taxonomy" id="172846"/>
    <lineage>
        <taxon>Eukaryota</taxon>
        <taxon>Metazoa</taxon>
        <taxon>Ecdysozoa</taxon>
        <taxon>Arthropoda</taxon>
        <taxon>Chelicerata</taxon>
        <taxon>Arachnida</taxon>
        <taxon>Araneae</taxon>
        <taxon>Araneomorphae</taxon>
        <taxon>Entelegynae</taxon>
        <taxon>Araneoidea</taxon>
        <taxon>Araneidae</taxon>
        <taxon>Caerostris</taxon>
    </lineage>
</organism>
<evidence type="ECO:0000313" key="2">
    <source>
        <dbReference type="Proteomes" id="UP001054945"/>
    </source>
</evidence>
<dbReference type="AlphaFoldDB" id="A0AAV4S8Q6"/>